<protein>
    <recommendedName>
        <fullName evidence="6">2OGFeDO JBP1/TET oxygenase domain-containing protein</fullName>
    </recommendedName>
</protein>
<dbReference type="GO" id="GO:0046872">
    <property type="term" value="F:metal ion binding"/>
    <property type="evidence" value="ECO:0007669"/>
    <property type="project" value="UniProtKB-KW"/>
</dbReference>
<dbReference type="Proteomes" id="UP001438707">
    <property type="component" value="Unassembled WGS sequence"/>
</dbReference>
<evidence type="ECO:0000256" key="4">
    <source>
        <dbReference type="ARBA" id="ARBA00023002"/>
    </source>
</evidence>
<dbReference type="InterPro" id="IPR024779">
    <property type="entry name" value="2OGFeDO_JBP1/TET_oxygenase_dom"/>
</dbReference>
<organism evidence="7 8">
    <name type="scientific">Apatococcus lobatus</name>
    <dbReference type="NCBI Taxonomy" id="904363"/>
    <lineage>
        <taxon>Eukaryota</taxon>
        <taxon>Viridiplantae</taxon>
        <taxon>Chlorophyta</taxon>
        <taxon>core chlorophytes</taxon>
        <taxon>Trebouxiophyceae</taxon>
        <taxon>Chlorellales</taxon>
        <taxon>Chlorellaceae</taxon>
        <taxon>Apatococcus</taxon>
    </lineage>
</organism>
<sequence>MRVVRARLAPEQAFRTGKFCHLRPTTRIITSDTTVETGTGHASLVFVKRAVPMQLCSEVYPVVRGMATKSRARAQASGPLTDKTRNKVKSHPGLRQVNSYAYVQYHPNKYAKPGGFQYANSVDSGTVGWVGDNTITRYTADHFDDKYNVALRLASQVDAGFRKHVPGRHRAMAGSLKGRPKMSPAFTTMAANYNFRTAMHRDNKTMKGSMLVFTVLGDDKVRGGLLVFPQLDVAVDMRVGDMLAFDAELLHCNTAFQNKGFHRLSCVFYNHVP</sequence>
<dbReference type="GO" id="GO:0051213">
    <property type="term" value="F:dioxygenase activity"/>
    <property type="evidence" value="ECO:0007669"/>
    <property type="project" value="UniProtKB-KW"/>
</dbReference>
<evidence type="ECO:0000256" key="5">
    <source>
        <dbReference type="ARBA" id="ARBA00023004"/>
    </source>
</evidence>
<name>A0AAW1R0R7_9CHLO</name>
<comment type="cofactor">
    <cofactor evidence="1">
        <name>Fe(2+)</name>
        <dbReference type="ChEBI" id="CHEBI:29033"/>
    </cofactor>
</comment>
<keyword evidence="3" id="KW-0223">Dioxygenase</keyword>
<feature type="domain" description="2OGFeDO JBP1/TET oxygenase" evidence="6">
    <location>
        <begin position="185"/>
        <end position="271"/>
    </location>
</feature>
<evidence type="ECO:0000313" key="7">
    <source>
        <dbReference type="EMBL" id="KAK9826971.1"/>
    </source>
</evidence>
<evidence type="ECO:0000256" key="1">
    <source>
        <dbReference type="ARBA" id="ARBA00001954"/>
    </source>
</evidence>
<evidence type="ECO:0000256" key="2">
    <source>
        <dbReference type="ARBA" id="ARBA00022723"/>
    </source>
</evidence>
<reference evidence="7 8" key="1">
    <citation type="journal article" date="2024" name="Nat. Commun.">
        <title>Phylogenomics reveals the evolutionary origins of lichenization in chlorophyte algae.</title>
        <authorList>
            <person name="Puginier C."/>
            <person name="Libourel C."/>
            <person name="Otte J."/>
            <person name="Skaloud P."/>
            <person name="Haon M."/>
            <person name="Grisel S."/>
            <person name="Petersen M."/>
            <person name="Berrin J.G."/>
            <person name="Delaux P.M."/>
            <person name="Dal Grande F."/>
            <person name="Keller J."/>
        </authorList>
    </citation>
    <scope>NUCLEOTIDE SEQUENCE [LARGE SCALE GENOMIC DNA]</scope>
    <source>
        <strain evidence="7 8">SAG 2145</strain>
    </source>
</reference>
<proteinExistence type="predicted"/>
<evidence type="ECO:0000259" key="6">
    <source>
        <dbReference type="Pfam" id="PF12851"/>
    </source>
</evidence>
<evidence type="ECO:0000256" key="3">
    <source>
        <dbReference type="ARBA" id="ARBA00022964"/>
    </source>
</evidence>
<keyword evidence="4" id="KW-0560">Oxidoreductase</keyword>
<dbReference type="AlphaFoldDB" id="A0AAW1R0R7"/>
<evidence type="ECO:0000313" key="8">
    <source>
        <dbReference type="Proteomes" id="UP001438707"/>
    </source>
</evidence>
<dbReference type="Gene3D" id="3.60.130.30">
    <property type="match status" value="1"/>
</dbReference>
<gene>
    <name evidence="7" type="ORF">WJX74_002141</name>
</gene>
<accession>A0AAW1R0R7</accession>
<keyword evidence="8" id="KW-1185">Reference proteome</keyword>
<dbReference type="EMBL" id="JALJOS010000019">
    <property type="protein sequence ID" value="KAK9826971.1"/>
    <property type="molecule type" value="Genomic_DNA"/>
</dbReference>
<comment type="caution">
    <text evidence="7">The sequence shown here is derived from an EMBL/GenBank/DDBJ whole genome shotgun (WGS) entry which is preliminary data.</text>
</comment>
<dbReference type="Pfam" id="PF12851">
    <property type="entry name" value="Tet_JBP"/>
    <property type="match status" value="1"/>
</dbReference>
<keyword evidence="2" id="KW-0479">Metal-binding</keyword>
<keyword evidence="5" id="KW-0408">Iron</keyword>